<evidence type="ECO:0000256" key="2">
    <source>
        <dbReference type="SAM" id="SignalP"/>
    </source>
</evidence>
<dbReference type="AlphaFoldDB" id="A0A7J0DP48"/>
<protein>
    <submittedName>
        <fullName evidence="3">Uncharacterized protein</fullName>
    </submittedName>
</protein>
<dbReference type="OrthoDB" id="10316132at2759"/>
<feature type="region of interest" description="Disordered" evidence="1">
    <location>
        <begin position="51"/>
        <end position="85"/>
    </location>
</feature>
<evidence type="ECO:0000256" key="1">
    <source>
        <dbReference type="SAM" id="MobiDB-lite"/>
    </source>
</evidence>
<dbReference type="EMBL" id="BJWL01000327">
    <property type="protein sequence ID" value="GFS39318.1"/>
    <property type="molecule type" value="Genomic_DNA"/>
</dbReference>
<evidence type="ECO:0000313" key="4">
    <source>
        <dbReference type="Proteomes" id="UP000585474"/>
    </source>
</evidence>
<sequence length="107" mass="11161">MKTLLLLLVILVLIIGAQANANLGRKVNIGASDEAATTSGTRVNKAINNEINSVDEANTGEDDANPSAGNYGHGGSSIDTHHTFSVDNRPDLCSKKVSETGLNCPQD</sequence>
<dbReference type="Proteomes" id="UP000585474">
    <property type="component" value="Unassembled WGS sequence"/>
</dbReference>
<reference evidence="4" key="1">
    <citation type="submission" date="2019-07" db="EMBL/GenBank/DDBJ databases">
        <title>De Novo Assembly of kiwifruit Actinidia rufa.</title>
        <authorList>
            <person name="Sugita-Konishi S."/>
            <person name="Sato K."/>
            <person name="Mori E."/>
            <person name="Abe Y."/>
            <person name="Kisaki G."/>
            <person name="Hamano K."/>
            <person name="Suezawa K."/>
            <person name="Otani M."/>
            <person name="Fukuda T."/>
            <person name="Manabe T."/>
            <person name="Gomi K."/>
            <person name="Tabuchi M."/>
            <person name="Akimitsu K."/>
            <person name="Kataoka I."/>
        </authorList>
    </citation>
    <scope>NUCLEOTIDE SEQUENCE [LARGE SCALE GENOMIC DNA]</scope>
    <source>
        <strain evidence="4">cv. Fuchu</strain>
    </source>
</reference>
<accession>A0A7J0DP48</accession>
<keyword evidence="4" id="KW-1185">Reference proteome</keyword>
<gene>
    <name evidence="3" type="ORF">Acr_00g0062270</name>
</gene>
<keyword evidence="2" id="KW-0732">Signal</keyword>
<proteinExistence type="predicted"/>
<feature type="signal peptide" evidence="2">
    <location>
        <begin position="1"/>
        <end position="19"/>
    </location>
</feature>
<organism evidence="3 4">
    <name type="scientific">Actinidia rufa</name>
    <dbReference type="NCBI Taxonomy" id="165716"/>
    <lineage>
        <taxon>Eukaryota</taxon>
        <taxon>Viridiplantae</taxon>
        <taxon>Streptophyta</taxon>
        <taxon>Embryophyta</taxon>
        <taxon>Tracheophyta</taxon>
        <taxon>Spermatophyta</taxon>
        <taxon>Magnoliopsida</taxon>
        <taxon>eudicotyledons</taxon>
        <taxon>Gunneridae</taxon>
        <taxon>Pentapetalae</taxon>
        <taxon>asterids</taxon>
        <taxon>Ericales</taxon>
        <taxon>Actinidiaceae</taxon>
        <taxon>Actinidia</taxon>
    </lineage>
</organism>
<name>A0A7J0DP48_9ERIC</name>
<evidence type="ECO:0000313" key="3">
    <source>
        <dbReference type="EMBL" id="GFS39318.1"/>
    </source>
</evidence>
<comment type="caution">
    <text evidence="3">The sequence shown here is derived from an EMBL/GenBank/DDBJ whole genome shotgun (WGS) entry which is preliminary data.</text>
</comment>
<feature type="chain" id="PRO_5029673279" evidence="2">
    <location>
        <begin position="20"/>
        <end position="107"/>
    </location>
</feature>